<evidence type="ECO:0000256" key="2">
    <source>
        <dbReference type="ARBA" id="ARBA00006601"/>
    </source>
</evidence>
<keyword evidence="5 7" id="KW-0520">NAD</keyword>
<evidence type="ECO:0000256" key="9">
    <source>
        <dbReference type="PIRSR" id="PIRSR500134-2"/>
    </source>
</evidence>
<name>A0A918TD30_STRCJ</name>
<dbReference type="SUPFAM" id="SSF52413">
    <property type="entry name" value="UDP-glucose/GDP-mannose dehydrogenase C-terminal domain"/>
    <property type="match status" value="1"/>
</dbReference>
<reference evidence="12" key="1">
    <citation type="journal article" date="2014" name="Int. J. Syst. Evol. Microbiol.">
        <title>Complete genome sequence of Corynebacterium casei LMG S-19264T (=DSM 44701T), isolated from a smear-ripened cheese.</title>
        <authorList>
            <consortium name="US DOE Joint Genome Institute (JGI-PGF)"/>
            <person name="Walter F."/>
            <person name="Albersmeier A."/>
            <person name="Kalinowski J."/>
            <person name="Ruckert C."/>
        </authorList>
    </citation>
    <scope>NUCLEOTIDE SEQUENCE</scope>
    <source>
        <strain evidence="12">JCM 4633</strain>
    </source>
</reference>
<dbReference type="EMBL" id="BMVB01000002">
    <property type="protein sequence ID" value="GHC37936.1"/>
    <property type="molecule type" value="Genomic_DNA"/>
</dbReference>
<dbReference type="InterPro" id="IPR036220">
    <property type="entry name" value="UDP-Glc/GDP-Man_DH_C_sf"/>
</dbReference>
<organism evidence="12 13">
    <name type="scientific">Streptomyces cinnamoneus</name>
    <name type="common">Streptoverticillium cinnamoneum</name>
    <dbReference type="NCBI Taxonomy" id="53446"/>
    <lineage>
        <taxon>Bacteria</taxon>
        <taxon>Bacillati</taxon>
        <taxon>Actinomycetota</taxon>
        <taxon>Actinomycetes</taxon>
        <taxon>Kitasatosporales</taxon>
        <taxon>Streptomycetaceae</taxon>
        <taxon>Streptomyces</taxon>
        <taxon>Streptomyces cinnamoneus group</taxon>
    </lineage>
</organism>
<evidence type="ECO:0000256" key="4">
    <source>
        <dbReference type="ARBA" id="ARBA00023002"/>
    </source>
</evidence>
<dbReference type="PANTHER" id="PTHR43750">
    <property type="entry name" value="UDP-GLUCOSE 6-DEHYDROGENASE TUAD"/>
    <property type="match status" value="1"/>
</dbReference>
<dbReference type="SUPFAM" id="SSF51735">
    <property type="entry name" value="NAD(P)-binding Rossmann-fold domains"/>
    <property type="match status" value="1"/>
</dbReference>
<comment type="caution">
    <text evidence="12">The sequence shown here is derived from an EMBL/GenBank/DDBJ whole genome shotgun (WGS) entry which is preliminary data.</text>
</comment>
<dbReference type="SMART" id="SM00984">
    <property type="entry name" value="UDPG_MGDP_dh_C"/>
    <property type="match status" value="1"/>
</dbReference>
<dbReference type="GO" id="GO:0051287">
    <property type="term" value="F:NAD binding"/>
    <property type="evidence" value="ECO:0007669"/>
    <property type="project" value="InterPro"/>
</dbReference>
<feature type="binding site" evidence="9">
    <location>
        <begin position="172"/>
        <end position="175"/>
    </location>
    <ligand>
        <name>substrate</name>
    </ligand>
</feature>
<evidence type="ECO:0000256" key="3">
    <source>
        <dbReference type="ARBA" id="ARBA00012954"/>
    </source>
</evidence>
<dbReference type="Pfam" id="PF03721">
    <property type="entry name" value="UDPG_MGDP_dh_N"/>
    <property type="match status" value="1"/>
</dbReference>
<evidence type="ECO:0000256" key="1">
    <source>
        <dbReference type="ARBA" id="ARBA00004701"/>
    </source>
</evidence>
<dbReference type="InterPro" id="IPR014026">
    <property type="entry name" value="UDP-Glc/GDP-Man_DH_dimer"/>
</dbReference>
<feature type="binding site" evidence="9">
    <location>
        <position position="347"/>
    </location>
    <ligand>
        <name>substrate</name>
    </ligand>
</feature>
<dbReference type="InterPro" id="IPR028357">
    <property type="entry name" value="UDPglc_DH_bac"/>
</dbReference>
<dbReference type="AlphaFoldDB" id="A0A918TD30"/>
<dbReference type="Pfam" id="PF03720">
    <property type="entry name" value="UDPG_MGDP_dh_C"/>
    <property type="match status" value="1"/>
</dbReference>
<dbReference type="Proteomes" id="UP000646244">
    <property type="component" value="Unassembled WGS sequence"/>
</dbReference>
<dbReference type="Gene3D" id="1.20.5.100">
    <property type="entry name" value="Cytochrome c1, transmembrane anchor, C-terminal"/>
    <property type="match status" value="1"/>
</dbReference>
<dbReference type="InterPro" id="IPR008927">
    <property type="entry name" value="6-PGluconate_DH-like_C_sf"/>
</dbReference>
<dbReference type="PIRSF" id="PIRSF000124">
    <property type="entry name" value="UDPglc_GDPman_dh"/>
    <property type="match status" value="1"/>
</dbReference>
<feature type="binding site" evidence="9">
    <location>
        <position position="229"/>
    </location>
    <ligand>
        <name>substrate</name>
    </ligand>
</feature>
<evidence type="ECO:0000256" key="7">
    <source>
        <dbReference type="PIRNR" id="PIRNR000124"/>
    </source>
</evidence>
<feature type="binding site" evidence="9">
    <location>
        <position position="282"/>
    </location>
    <ligand>
        <name>substrate</name>
    </ligand>
</feature>
<protein>
    <recommendedName>
        <fullName evidence="3 7">UDP-glucose 6-dehydrogenase</fullName>
        <ecNumber evidence="3 7">1.1.1.22</ecNumber>
    </recommendedName>
</protein>
<evidence type="ECO:0000313" key="13">
    <source>
        <dbReference type="Proteomes" id="UP000646244"/>
    </source>
</evidence>
<dbReference type="EC" id="1.1.1.22" evidence="3 7"/>
<evidence type="ECO:0000259" key="11">
    <source>
        <dbReference type="SMART" id="SM00984"/>
    </source>
</evidence>
<keyword evidence="4 7" id="KW-0560">Oxidoreductase</keyword>
<feature type="binding site" evidence="10">
    <location>
        <position position="354"/>
    </location>
    <ligand>
        <name>NAD(+)</name>
        <dbReference type="ChEBI" id="CHEBI:57540"/>
    </ligand>
</feature>
<accession>A0A918TD30</accession>
<evidence type="ECO:0000256" key="5">
    <source>
        <dbReference type="ARBA" id="ARBA00023027"/>
    </source>
</evidence>
<dbReference type="Gene3D" id="3.40.50.720">
    <property type="entry name" value="NAD(P)-binding Rossmann-like Domain"/>
    <property type="match status" value="2"/>
</dbReference>
<dbReference type="PANTHER" id="PTHR43750:SF3">
    <property type="entry name" value="UDP-GLUCOSE 6-DEHYDROGENASE TUAD"/>
    <property type="match status" value="1"/>
</dbReference>
<comment type="pathway">
    <text evidence="1">Nucleotide-sugar biosynthesis; UDP-alpha-D-glucuronate biosynthesis; UDP-alpha-D-glucuronate from UDP-alpha-D-glucose: step 1/1.</text>
</comment>
<dbReference type="InterPro" id="IPR014027">
    <property type="entry name" value="UDP-Glc/GDP-Man_DH_C"/>
</dbReference>
<feature type="binding site" evidence="10">
    <location>
        <position position="175"/>
    </location>
    <ligand>
        <name>NAD(+)</name>
        <dbReference type="ChEBI" id="CHEBI:57540"/>
    </ligand>
</feature>
<reference evidence="12" key="2">
    <citation type="submission" date="2020-09" db="EMBL/GenBank/DDBJ databases">
        <authorList>
            <person name="Sun Q."/>
            <person name="Ohkuma M."/>
        </authorList>
    </citation>
    <scope>NUCLEOTIDE SEQUENCE</scope>
    <source>
        <strain evidence="12">JCM 4633</strain>
    </source>
</reference>
<comment type="similarity">
    <text evidence="2 7">Belongs to the UDP-glucose/GDP-mannose dehydrogenase family.</text>
</comment>
<feature type="active site" description="Nucleophile" evidence="8">
    <location>
        <position position="285"/>
    </location>
</feature>
<evidence type="ECO:0000313" key="12">
    <source>
        <dbReference type="EMBL" id="GHC37936.1"/>
    </source>
</evidence>
<feature type="domain" description="UDP-glucose/GDP-mannose dehydrogenase C-terminal" evidence="11">
    <location>
        <begin position="340"/>
        <end position="441"/>
    </location>
</feature>
<dbReference type="PIRSF" id="PIRSF500134">
    <property type="entry name" value="UDPglc_DH_bac"/>
    <property type="match status" value="1"/>
</dbReference>
<proteinExistence type="inferred from homology"/>
<evidence type="ECO:0000256" key="8">
    <source>
        <dbReference type="PIRSR" id="PIRSR500134-1"/>
    </source>
</evidence>
<feature type="binding site" evidence="10">
    <location>
        <position position="105"/>
    </location>
    <ligand>
        <name>NAD(+)</name>
        <dbReference type="ChEBI" id="CHEBI:57540"/>
    </ligand>
</feature>
<evidence type="ECO:0000256" key="6">
    <source>
        <dbReference type="ARBA" id="ARBA00047473"/>
    </source>
</evidence>
<dbReference type="InterPro" id="IPR001732">
    <property type="entry name" value="UDP-Glc/GDP-Man_DH_N"/>
</dbReference>
<evidence type="ECO:0000256" key="10">
    <source>
        <dbReference type="PIRSR" id="PIRSR500134-3"/>
    </source>
</evidence>
<sequence length="460" mass="48323">MARHTTTNEHSHTKTEVKPVKVTVIGCGRLGAPYACSLAAIGHEVLGVEVSPAVLGRLSQGLAPFDERGLGEAVAEHHASGRLRFTGSYEEAAAFADVHFVCVPTPQQDGGLGADLSAIESAITSLASRASGRCLIVGKSSVPVGTAARMGRLAADHAPDGAQVTVAWSPDFLRESTSLEDAARPTRIIVGLPTCAGQAEATLRRVWAPWTEAGVPLVVADLATAELAKSAANAFLATKVSFINAMAALCEASGADIHTLAESLAHDPRIGGAMLDSGLGFGGSCIPKDIRALIARGRQLGVPEVGFLHQIDAINIRRRRRVVALARQACDGSLAGRRVALWGAAFKPGTDDVRDSPALAVAADLHAAGASVAIHDPKALPTVRRQAPELECVDDFERVLDGADVLLHLTHWPQYADADPELLIAKPAQYRLVDARGTLDARRWTDAGWVYQGLGYALTS</sequence>
<feature type="binding site" evidence="10">
    <location>
        <position position="288"/>
    </location>
    <ligand>
        <name>NAD(+)</name>
        <dbReference type="ChEBI" id="CHEBI:57540"/>
    </ligand>
</feature>
<dbReference type="GO" id="GO:0003979">
    <property type="term" value="F:UDP-glucose 6-dehydrogenase activity"/>
    <property type="evidence" value="ECO:0007669"/>
    <property type="project" value="UniProtKB-EC"/>
</dbReference>
<comment type="catalytic activity">
    <reaction evidence="6 7">
        <text>UDP-alpha-D-glucose + 2 NAD(+) + H2O = UDP-alpha-D-glucuronate + 2 NADH + 3 H(+)</text>
        <dbReference type="Rhea" id="RHEA:23596"/>
        <dbReference type="ChEBI" id="CHEBI:15377"/>
        <dbReference type="ChEBI" id="CHEBI:15378"/>
        <dbReference type="ChEBI" id="CHEBI:57540"/>
        <dbReference type="ChEBI" id="CHEBI:57945"/>
        <dbReference type="ChEBI" id="CHEBI:58052"/>
        <dbReference type="ChEBI" id="CHEBI:58885"/>
        <dbReference type="EC" id="1.1.1.22"/>
    </reaction>
</comment>
<dbReference type="GO" id="GO:0000271">
    <property type="term" value="P:polysaccharide biosynthetic process"/>
    <property type="evidence" value="ECO:0007669"/>
    <property type="project" value="InterPro"/>
</dbReference>
<gene>
    <name evidence="12" type="ORF">GCM10010507_09360</name>
</gene>
<dbReference type="InterPro" id="IPR036291">
    <property type="entry name" value="NAD(P)-bd_dom_sf"/>
</dbReference>
<dbReference type="Pfam" id="PF00984">
    <property type="entry name" value="UDPG_MGDP_dh"/>
    <property type="match status" value="1"/>
</dbReference>
<dbReference type="InterPro" id="IPR017476">
    <property type="entry name" value="UDP-Glc/GDP-Man"/>
</dbReference>
<dbReference type="NCBIfam" id="TIGR03026">
    <property type="entry name" value="NDP-sugDHase"/>
    <property type="match status" value="1"/>
</dbReference>
<dbReference type="SUPFAM" id="SSF48179">
    <property type="entry name" value="6-phosphogluconate dehydrogenase C-terminal domain-like"/>
    <property type="match status" value="1"/>
</dbReference>